<dbReference type="GO" id="GO:0030254">
    <property type="term" value="P:protein secretion by the type III secretion system"/>
    <property type="evidence" value="ECO:0007669"/>
    <property type="project" value="InterPro"/>
</dbReference>
<keyword evidence="3" id="KW-1185">Reference proteome</keyword>
<protein>
    <submittedName>
        <fullName evidence="1 2">Type III secretion apparatus</fullName>
    </submittedName>
</protein>
<reference evidence="1" key="2">
    <citation type="submission" date="2015-03" db="EMBL/GenBank/DDBJ databases">
        <authorList>
            <person name="Murphy D."/>
        </authorList>
    </citation>
    <scope>NUCLEOTIDE SEQUENCE [LARGE SCALE GENOMIC DNA]</scope>
    <source>
        <strain evidence="1">A125KOH2</strain>
    </source>
</reference>
<evidence type="ECO:0000313" key="1">
    <source>
        <dbReference type="EMBL" id="CNI25028.1"/>
    </source>
</evidence>
<dbReference type="Pfam" id="PF17001">
    <property type="entry name" value="T3SS_basalb_I"/>
    <property type="match status" value="1"/>
</dbReference>
<reference evidence="2 3" key="3">
    <citation type="submission" date="2015-03" db="EMBL/GenBank/DDBJ databases">
        <authorList>
            <consortium name="Pathogen Informatics"/>
            <person name="Murphy D."/>
        </authorList>
    </citation>
    <scope>NUCLEOTIDE SEQUENCE [LARGE SCALE GENOMIC DNA]</scope>
    <source>
        <strain evidence="3">type strain: CIP110230</strain>
        <strain evidence="2">Type strain: CIP110230</strain>
    </source>
</reference>
<name>A0A0T9QRL0_9GAMM</name>
<dbReference type="InterPro" id="IPR012670">
    <property type="entry name" value="T3SS_YscI/HrpB"/>
</dbReference>
<evidence type="ECO:0000313" key="4">
    <source>
        <dbReference type="Proteomes" id="UP000045840"/>
    </source>
</evidence>
<dbReference type="RefSeq" id="WP_049614412.1">
    <property type="nucleotide sequence ID" value="NZ_CAWMMU010000028.1"/>
</dbReference>
<accession>A0A0T9QRL0</accession>
<organism evidence="1 4">
    <name type="scientific">Yersinia pekkanenii</name>
    <dbReference type="NCBI Taxonomy" id="1288385"/>
    <lineage>
        <taxon>Bacteria</taxon>
        <taxon>Pseudomonadati</taxon>
        <taxon>Pseudomonadota</taxon>
        <taxon>Gammaproteobacteria</taxon>
        <taxon>Enterobacterales</taxon>
        <taxon>Yersiniaceae</taxon>
        <taxon>Yersinia</taxon>
    </lineage>
</organism>
<dbReference type="Proteomes" id="UP000045840">
    <property type="component" value="Unassembled WGS sequence"/>
</dbReference>
<dbReference type="AlphaFoldDB" id="A0A0T9QRL0"/>
<evidence type="ECO:0000313" key="3">
    <source>
        <dbReference type="Proteomes" id="UP000044625"/>
    </source>
</evidence>
<dbReference type="Proteomes" id="UP000044625">
    <property type="component" value="Unassembled WGS sequence"/>
</dbReference>
<dbReference type="OrthoDB" id="6476629at2"/>
<dbReference type="NCBIfam" id="TIGR02497">
    <property type="entry name" value="yscI_hrpB_dom"/>
    <property type="match status" value="1"/>
</dbReference>
<evidence type="ECO:0000313" key="2">
    <source>
        <dbReference type="EMBL" id="CRY68906.1"/>
    </source>
</evidence>
<dbReference type="EMBL" id="CWJL01000028">
    <property type="protein sequence ID" value="CRY68906.1"/>
    <property type="molecule type" value="Genomic_DNA"/>
</dbReference>
<dbReference type="STRING" id="1288385.ERS137968_04036"/>
<sequence length="83" mass="9008">MDISAIRAAATLSSPLQHAANDPQHIAKFTQLMQQVEPATPMMTPDQLLVMQSQWMHATLAVDLTAKVAGVVGQNINKLVNMQ</sequence>
<gene>
    <name evidence="1" type="ORF">ERS008529_03501</name>
    <name evidence="2" type="ORF">ERS137968_04036</name>
</gene>
<dbReference type="EMBL" id="CQAZ01000036">
    <property type="protein sequence ID" value="CNI25028.1"/>
    <property type="molecule type" value="Genomic_DNA"/>
</dbReference>
<reference evidence="4" key="1">
    <citation type="submission" date="2015-03" db="EMBL/GenBank/DDBJ databases">
        <authorList>
            <consortium name="Pathogen Informatics"/>
        </authorList>
    </citation>
    <scope>NUCLEOTIDE SEQUENCE [LARGE SCALE GENOMIC DNA]</scope>
    <source>
        <strain evidence="4">A125KOH2</strain>
    </source>
</reference>
<proteinExistence type="predicted"/>